<organism evidence="7 8">
    <name type="scientific">Naegleria lovaniensis</name>
    <name type="common">Amoeba</name>
    <dbReference type="NCBI Taxonomy" id="51637"/>
    <lineage>
        <taxon>Eukaryota</taxon>
        <taxon>Discoba</taxon>
        <taxon>Heterolobosea</taxon>
        <taxon>Tetramitia</taxon>
        <taxon>Eutetramitia</taxon>
        <taxon>Vahlkampfiidae</taxon>
        <taxon>Naegleria</taxon>
    </lineage>
</organism>
<dbReference type="GO" id="GO:0005524">
    <property type="term" value="F:ATP binding"/>
    <property type="evidence" value="ECO:0007669"/>
    <property type="project" value="UniProtKB-KW"/>
</dbReference>
<reference evidence="7 8" key="1">
    <citation type="journal article" date="2018" name="BMC Genomics">
        <title>The genome of Naegleria lovaniensis, the basis for a comparative approach to unravel pathogenicity factors of the human pathogenic amoeba N. fowleri.</title>
        <authorList>
            <person name="Liechti N."/>
            <person name="Schurch N."/>
            <person name="Bruggmann R."/>
            <person name="Wittwer M."/>
        </authorList>
    </citation>
    <scope>NUCLEOTIDE SEQUENCE [LARGE SCALE GENOMIC DNA]</scope>
    <source>
        <strain evidence="7 8">ATCC 30569</strain>
    </source>
</reference>
<feature type="domain" description="Protein kinase" evidence="6">
    <location>
        <begin position="336"/>
        <end position="602"/>
    </location>
</feature>
<evidence type="ECO:0000256" key="5">
    <source>
        <dbReference type="ARBA" id="ARBA00037982"/>
    </source>
</evidence>
<comment type="caution">
    <text evidence="7">The sequence shown here is derived from an EMBL/GenBank/DDBJ whole genome shotgun (WGS) entry which is preliminary data.</text>
</comment>
<evidence type="ECO:0000259" key="6">
    <source>
        <dbReference type="PROSITE" id="PS50011"/>
    </source>
</evidence>
<evidence type="ECO:0000256" key="1">
    <source>
        <dbReference type="ARBA" id="ARBA00022679"/>
    </source>
</evidence>
<dbReference type="PROSITE" id="PS50011">
    <property type="entry name" value="PROTEIN_KINASE_DOM"/>
    <property type="match status" value="1"/>
</dbReference>
<dbReference type="PANTHER" id="PTHR11042">
    <property type="entry name" value="EUKARYOTIC TRANSLATION INITIATION FACTOR 2-ALPHA KINASE EIF2-ALPHA KINASE -RELATED"/>
    <property type="match status" value="1"/>
</dbReference>
<keyword evidence="1" id="KW-0808">Transferase</keyword>
<protein>
    <recommendedName>
        <fullName evidence="6">Protein kinase domain-containing protein</fullName>
    </recommendedName>
</protein>
<dbReference type="Pfam" id="PF00069">
    <property type="entry name" value="Pkinase"/>
    <property type="match status" value="1"/>
</dbReference>
<dbReference type="SMART" id="SM00220">
    <property type="entry name" value="S_TKc"/>
    <property type="match status" value="1"/>
</dbReference>
<dbReference type="SUPFAM" id="SSF56112">
    <property type="entry name" value="Protein kinase-like (PK-like)"/>
    <property type="match status" value="1"/>
</dbReference>
<dbReference type="GO" id="GO:0005737">
    <property type="term" value="C:cytoplasm"/>
    <property type="evidence" value="ECO:0007669"/>
    <property type="project" value="TreeGrafter"/>
</dbReference>
<dbReference type="CDD" id="cd00180">
    <property type="entry name" value="PKc"/>
    <property type="match status" value="1"/>
</dbReference>
<dbReference type="RefSeq" id="XP_044551260.1">
    <property type="nucleotide sequence ID" value="XM_044690926.1"/>
</dbReference>
<dbReference type="GeneID" id="68094056"/>
<dbReference type="Gene3D" id="1.10.510.10">
    <property type="entry name" value="Transferase(Phosphotransferase) domain 1"/>
    <property type="match status" value="1"/>
</dbReference>
<keyword evidence="3" id="KW-0418">Kinase</keyword>
<comment type="similarity">
    <text evidence="5">Belongs to the protein kinase superfamily. Ser/Thr protein kinase family. GCN2 subfamily.</text>
</comment>
<dbReference type="InterPro" id="IPR008271">
    <property type="entry name" value="Ser/Thr_kinase_AS"/>
</dbReference>
<dbReference type="InterPro" id="IPR011009">
    <property type="entry name" value="Kinase-like_dom_sf"/>
</dbReference>
<dbReference type="EMBL" id="PYSW02000013">
    <property type="protein sequence ID" value="KAG2387268.1"/>
    <property type="molecule type" value="Genomic_DNA"/>
</dbReference>
<dbReference type="InterPro" id="IPR050339">
    <property type="entry name" value="CC_SR_Kinase"/>
</dbReference>
<evidence type="ECO:0000256" key="4">
    <source>
        <dbReference type="ARBA" id="ARBA00022840"/>
    </source>
</evidence>
<keyword evidence="4" id="KW-0067">ATP-binding</keyword>
<evidence type="ECO:0000313" key="7">
    <source>
        <dbReference type="EMBL" id="KAG2387268.1"/>
    </source>
</evidence>
<evidence type="ECO:0000256" key="3">
    <source>
        <dbReference type="ARBA" id="ARBA00022777"/>
    </source>
</evidence>
<keyword evidence="2" id="KW-0547">Nucleotide-binding</keyword>
<evidence type="ECO:0000313" key="8">
    <source>
        <dbReference type="Proteomes" id="UP000816034"/>
    </source>
</evidence>
<dbReference type="InterPro" id="IPR000719">
    <property type="entry name" value="Prot_kinase_dom"/>
</dbReference>
<evidence type="ECO:0000256" key="2">
    <source>
        <dbReference type="ARBA" id="ARBA00022741"/>
    </source>
</evidence>
<proteinExistence type="inferred from homology"/>
<sequence>MRQKCNDRCFSPFSFIKDIETKEYLSLDQKIDLIIETLSKNYEKENSNHKISYPTWVRKDKTKILLNALNISPSESLELFPDFEELERFQSCLGYLCSSFERNDIQALTLNLQNAVQMMQQYSLEWNASSVLSLISSLCQTKNILACNGEIMITGIYNSLFNMLFTKKKDLVPHGGKVLEIHLENELPYFKVKCDSFITDKTATVVYHIREDKDSVDTEWETLSSDGWKLILTMRGLLNRNIRQYKMSRDQLKKHSFVLGMITNKKIIHCFVLQAKFDENMNISYHLSKYTFGVDTCDDLIPLVMFLCQYIRDYIPVRTWLSKENVEVGHTSLKSPQKLVSVASTVFSSTSRHAYQLIHGKPVRRVHDSGNGKLLIAKTISVWKLTDSTENYIYQTLLRTNYCQYLPSILSYHSDAVELEHLREINTHTSWEESSILALLSDVTSALRFLHEHNILHRDVKPTNILLREGEGEFFCFVLADFNLSCHFQRIQHQNKEVLLDLNSNKIINEKCGTGAFWAPEVENGESYNEKIDIYSLALTVLYLLNPSLFHETRLLTKDYHGMLNTLQMNIGLQLLLGEMLETEPSKRPSAHEIETRLSSLMSVNDE</sequence>
<keyword evidence="8" id="KW-1185">Reference proteome</keyword>
<dbReference type="Proteomes" id="UP000816034">
    <property type="component" value="Unassembled WGS sequence"/>
</dbReference>
<name>A0AA88GX07_NAELO</name>
<dbReference type="PANTHER" id="PTHR11042:SF190">
    <property type="entry name" value="MITOSIS INHIBITOR PROTEIN KINASE MIK1"/>
    <property type="match status" value="1"/>
</dbReference>
<accession>A0AA88GX07</accession>
<gene>
    <name evidence="7" type="ORF">C9374_001600</name>
</gene>
<dbReference type="AlphaFoldDB" id="A0AA88GX07"/>
<dbReference type="PROSITE" id="PS00108">
    <property type="entry name" value="PROTEIN_KINASE_ST"/>
    <property type="match status" value="1"/>
</dbReference>
<dbReference type="GO" id="GO:0004672">
    <property type="term" value="F:protein kinase activity"/>
    <property type="evidence" value="ECO:0007669"/>
    <property type="project" value="InterPro"/>
</dbReference>
<dbReference type="GO" id="GO:0005634">
    <property type="term" value="C:nucleus"/>
    <property type="evidence" value="ECO:0007669"/>
    <property type="project" value="TreeGrafter"/>
</dbReference>